<sequence length="349" mass="39065">MSDVILPAAQAATAATNVGDVRTGMRSDALRQAIEDHLRYSLGRPAALLEPKHYYRALALAVRDRMQQRWIETTQTYLDLSRKVACYLSAEFLLGPHLGNNLLNLQIEEEARAALTALGQDFDEVLACEEEPGLGNGGLGRLAACYLDSLATLQRPAVGYGIRYEFGIFDQEIRDGWQVEKTDNWLADGNTWEIVKPELNYRVGWGGRTESYIDERGRYRVRWIPQRAVKGVYYGTPFRAMESTPATPSRCGAPGPSSHWRWTRSTPATTTWRSMTRWCPKPSPRCSTPTMSRKSANNCGWPSSISLCPVRCRTSCICSRTSPACPCRSCPTAWRFNSTTPTSRSPWPS</sequence>
<dbReference type="GO" id="GO:0030170">
    <property type="term" value="F:pyridoxal phosphate binding"/>
    <property type="evidence" value="ECO:0007669"/>
    <property type="project" value="TreeGrafter"/>
</dbReference>
<dbReference type="GO" id="GO:0008184">
    <property type="term" value="F:glycogen phosphorylase activity"/>
    <property type="evidence" value="ECO:0007669"/>
    <property type="project" value="InterPro"/>
</dbReference>
<dbReference type="InterPro" id="IPR000811">
    <property type="entry name" value="Glyco_trans_35"/>
</dbReference>
<name>A0A7I7LFW1_9MYCO</name>
<evidence type="ECO:0000256" key="2">
    <source>
        <dbReference type="ARBA" id="ARBA00006047"/>
    </source>
</evidence>
<dbReference type="PANTHER" id="PTHR11468">
    <property type="entry name" value="GLYCOGEN PHOSPHORYLASE"/>
    <property type="match status" value="1"/>
</dbReference>
<dbReference type="KEGG" id="msho:MSHO_38450"/>
<dbReference type="EMBL" id="AP022572">
    <property type="protein sequence ID" value="BBX58500.1"/>
    <property type="molecule type" value="Genomic_DNA"/>
</dbReference>
<keyword evidence="5 7" id="KW-0663">Pyridoxal phosphate</keyword>
<comment type="catalytic activity">
    <reaction evidence="7">
        <text>[(1-&gt;4)-alpha-D-glucosyl](n) + phosphate = [(1-&gt;4)-alpha-D-glucosyl](n-1) + alpha-D-glucose 1-phosphate</text>
        <dbReference type="Rhea" id="RHEA:41732"/>
        <dbReference type="Rhea" id="RHEA-COMP:9584"/>
        <dbReference type="Rhea" id="RHEA-COMP:9586"/>
        <dbReference type="ChEBI" id="CHEBI:15444"/>
        <dbReference type="ChEBI" id="CHEBI:43474"/>
        <dbReference type="ChEBI" id="CHEBI:58601"/>
        <dbReference type="EC" id="2.4.1.1"/>
    </reaction>
</comment>
<reference evidence="8 9" key="1">
    <citation type="journal article" date="2019" name="Emerg. Microbes Infect.">
        <title>Comprehensive subspecies identification of 175 nontuberculous mycobacteria species based on 7547 genomic profiles.</title>
        <authorList>
            <person name="Matsumoto Y."/>
            <person name="Kinjo T."/>
            <person name="Motooka D."/>
            <person name="Nabeya D."/>
            <person name="Jung N."/>
            <person name="Uechi K."/>
            <person name="Horii T."/>
            <person name="Iida T."/>
            <person name="Fujita J."/>
            <person name="Nakamura S."/>
        </authorList>
    </citation>
    <scope>NUCLEOTIDE SEQUENCE [LARGE SCALE GENOMIC DNA]</scope>
    <source>
        <strain evidence="8 9">JCM 12657</strain>
    </source>
</reference>
<evidence type="ECO:0000256" key="1">
    <source>
        <dbReference type="ARBA" id="ARBA00001933"/>
    </source>
</evidence>
<evidence type="ECO:0000256" key="3">
    <source>
        <dbReference type="ARBA" id="ARBA00022676"/>
    </source>
</evidence>
<dbReference type="Proteomes" id="UP000467164">
    <property type="component" value="Chromosome"/>
</dbReference>
<evidence type="ECO:0000256" key="4">
    <source>
        <dbReference type="ARBA" id="ARBA00022679"/>
    </source>
</evidence>
<accession>A0A7I7LFW1</accession>
<keyword evidence="6 7" id="KW-0119">Carbohydrate metabolism</keyword>
<keyword evidence="9" id="KW-1185">Reference proteome</keyword>
<dbReference type="EC" id="2.4.1.1" evidence="7"/>
<evidence type="ECO:0000313" key="8">
    <source>
        <dbReference type="EMBL" id="BBX58500.1"/>
    </source>
</evidence>
<gene>
    <name evidence="8" type="ORF">MSHO_38450</name>
</gene>
<evidence type="ECO:0000256" key="5">
    <source>
        <dbReference type="ARBA" id="ARBA00022898"/>
    </source>
</evidence>
<dbReference type="Pfam" id="PF00343">
    <property type="entry name" value="Phosphorylase"/>
    <property type="match status" value="1"/>
</dbReference>
<proteinExistence type="inferred from homology"/>
<dbReference type="AlphaFoldDB" id="A0A7I7LFW1"/>
<evidence type="ECO:0000313" key="9">
    <source>
        <dbReference type="Proteomes" id="UP000467164"/>
    </source>
</evidence>
<comment type="cofactor">
    <cofactor evidence="1 7">
        <name>pyridoxal 5'-phosphate</name>
        <dbReference type="ChEBI" id="CHEBI:597326"/>
    </cofactor>
</comment>
<dbReference type="PANTHER" id="PTHR11468:SF3">
    <property type="entry name" value="GLYCOGEN PHOSPHORYLASE, LIVER FORM"/>
    <property type="match status" value="1"/>
</dbReference>
<evidence type="ECO:0000256" key="7">
    <source>
        <dbReference type="RuleBase" id="RU000587"/>
    </source>
</evidence>
<dbReference type="SUPFAM" id="SSF53756">
    <property type="entry name" value="UDP-Glycosyltransferase/glycogen phosphorylase"/>
    <property type="match status" value="1"/>
</dbReference>
<dbReference type="GO" id="GO:0005737">
    <property type="term" value="C:cytoplasm"/>
    <property type="evidence" value="ECO:0007669"/>
    <property type="project" value="TreeGrafter"/>
</dbReference>
<organism evidence="8 9">
    <name type="scientific">Mycobacterium shottsii</name>
    <dbReference type="NCBI Taxonomy" id="133549"/>
    <lineage>
        <taxon>Bacteria</taxon>
        <taxon>Bacillati</taxon>
        <taxon>Actinomycetota</taxon>
        <taxon>Actinomycetes</taxon>
        <taxon>Mycobacteriales</taxon>
        <taxon>Mycobacteriaceae</taxon>
        <taxon>Mycobacterium</taxon>
        <taxon>Mycobacterium ulcerans group</taxon>
    </lineage>
</organism>
<dbReference type="GO" id="GO:0005980">
    <property type="term" value="P:glycogen catabolic process"/>
    <property type="evidence" value="ECO:0007669"/>
    <property type="project" value="TreeGrafter"/>
</dbReference>
<keyword evidence="3 7" id="KW-0328">Glycosyltransferase</keyword>
<dbReference type="FunFam" id="3.40.50.2000:FF:000153">
    <property type="entry name" value="Alpha-1,4 glucan phosphorylase"/>
    <property type="match status" value="1"/>
</dbReference>
<comment type="function">
    <text evidence="7">Allosteric enzyme that catalyzes the rate-limiting step in glycogen catabolism, the phosphorolytic cleavage of glycogen to produce glucose-1-phosphate, and plays a central role in maintaining cellular and organismal glucose homeostasis.</text>
</comment>
<protein>
    <recommendedName>
        <fullName evidence="7">Alpha-1,4 glucan phosphorylase</fullName>
        <ecNumber evidence="7">2.4.1.1</ecNumber>
    </recommendedName>
</protein>
<comment type="similarity">
    <text evidence="2 7">Belongs to the glycogen phosphorylase family.</text>
</comment>
<keyword evidence="4 7" id="KW-0808">Transferase</keyword>
<evidence type="ECO:0000256" key="6">
    <source>
        <dbReference type="ARBA" id="ARBA00023277"/>
    </source>
</evidence>
<dbReference type="Gene3D" id="3.40.50.2000">
    <property type="entry name" value="Glycogen Phosphorylase B"/>
    <property type="match status" value="1"/>
</dbReference>